<comment type="subcellular location">
    <subcellularLocation>
        <location evidence="1">Cell inner membrane</location>
        <topology evidence="1">Multi-pass membrane protein</topology>
    </subcellularLocation>
</comment>
<feature type="transmembrane region" description="Helical" evidence="8">
    <location>
        <begin position="280"/>
        <end position="305"/>
    </location>
</feature>
<keyword evidence="7 8" id="KW-0472">Membrane</keyword>
<comment type="caution">
    <text evidence="9">The sequence shown here is derived from an EMBL/GenBank/DDBJ whole genome shotgun (WGS) entry which is preliminary data.</text>
</comment>
<organism evidence="9 10">
    <name type="scientific">Gallaecimonas xiamenensis 3-C-1</name>
    <dbReference type="NCBI Taxonomy" id="745411"/>
    <lineage>
        <taxon>Bacteria</taxon>
        <taxon>Pseudomonadati</taxon>
        <taxon>Pseudomonadota</taxon>
        <taxon>Gammaproteobacteria</taxon>
        <taxon>Enterobacterales</taxon>
        <taxon>Gallaecimonadaceae</taxon>
        <taxon>Gallaecimonas</taxon>
    </lineage>
</organism>
<dbReference type="STRING" id="745411.B3C1_11524"/>
<protein>
    <recommendedName>
        <fullName evidence="11">Paraquat-inducible protein A</fullName>
    </recommendedName>
</protein>
<keyword evidence="10" id="KW-1185">Reference proteome</keyword>
<dbReference type="PANTHER" id="PTHR30462">
    <property type="entry name" value="INTERMEMBRANE TRANSPORT PROTEIN PQIB-RELATED"/>
    <property type="match status" value="1"/>
</dbReference>
<evidence type="ECO:0000256" key="8">
    <source>
        <dbReference type="SAM" id="Phobius"/>
    </source>
</evidence>
<dbReference type="Pfam" id="PF04403">
    <property type="entry name" value="PqiA"/>
    <property type="match status" value="2"/>
</dbReference>
<evidence type="ECO:0000313" key="10">
    <source>
        <dbReference type="Proteomes" id="UP000006755"/>
    </source>
</evidence>
<reference evidence="9 10" key="1">
    <citation type="journal article" date="2012" name="J. Bacteriol.">
        <title>Genome Sequence of Gallaecimonas xiamenensis Type Strain 3-C-1.</title>
        <authorList>
            <person name="Lai Q."/>
            <person name="Wang L."/>
            <person name="Wang W."/>
            <person name="Shao Z."/>
        </authorList>
    </citation>
    <scope>NUCLEOTIDE SEQUENCE [LARGE SCALE GENOMIC DNA]</scope>
    <source>
        <strain evidence="9 10">3-C-1</strain>
    </source>
</reference>
<evidence type="ECO:0000313" key="9">
    <source>
        <dbReference type="EMBL" id="EKE72199.1"/>
    </source>
</evidence>
<dbReference type="PATRIC" id="fig|745411.4.peg.2267"/>
<feature type="transmembrane region" description="Helical" evidence="8">
    <location>
        <begin position="326"/>
        <end position="348"/>
    </location>
</feature>
<dbReference type="InterPro" id="IPR051800">
    <property type="entry name" value="PqiA-PqiB_transport"/>
</dbReference>
<feature type="transmembrane region" description="Helical" evidence="8">
    <location>
        <begin position="96"/>
        <end position="118"/>
    </location>
</feature>
<evidence type="ECO:0000256" key="5">
    <source>
        <dbReference type="ARBA" id="ARBA00022692"/>
    </source>
</evidence>
<feature type="transmembrane region" description="Helical" evidence="8">
    <location>
        <begin position="368"/>
        <end position="388"/>
    </location>
</feature>
<dbReference type="eggNOG" id="COG2995">
    <property type="taxonomic scope" value="Bacteria"/>
</dbReference>
<dbReference type="OrthoDB" id="9800207at2"/>
<dbReference type="EMBL" id="AMRI01000015">
    <property type="protein sequence ID" value="EKE72199.1"/>
    <property type="molecule type" value="Genomic_DNA"/>
</dbReference>
<evidence type="ECO:0000256" key="1">
    <source>
        <dbReference type="ARBA" id="ARBA00004429"/>
    </source>
</evidence>
<evidence type="ECO:0000256" key="7">
    <source>
        <dbReference type="ARBA" id="ARBA00023136"/>
    </source>
</evidence>
<dbReference type="Proteomes" id="UP000006755">
    <property type="component" value="Unassembled WGS sequence"/>
</dbReference>
<proteinExistence type="inferred from homology"/>
<dbReference type="GO" id="GO:0005886">
    <property type="term" value="C:plasma membrane"/>
    <property type="evidence" value="ECO:0007669"/>
    <property type="project" value="UniProtKB-SubCell"/>
</dbReference>
<dbReference type="RefSeq" id="WP_008484982.1">
    <property type="nucleotide sequence ID" value="NZ_AMRI01000015.1"/>
</dbReference>
<feature type="transmembrane region" description="Helical" evidence="8">
    <location>
        <begin position="42"/>
        <end position="66"/>
    </location>
</feature>
<dbReference type="InterPro" id="IPR005219">
    <property type="entry name" value="PqiA-like_proteobact"/>
</dbReference>
<feature type="transmembrane region" description="Helical" evidence="8">
    <location>
        <begin position="238"/>
        <end position="260"/>
    </location>
</feature>
<dbReference type="InterPro" id="IPR007498">
    <property type="entry name" value="PqiA-like"/>
</dbReference>
<sequence>MSEPQLVCPYCQLQMSGCVLDTSHNAWCPRCNSAIAEGPHLAVPWMVSLALVLLTASLGLLALPLVDFEVLGIETKATLLGGIITLAQEGQWIPSLMVFFCALAAPVLLSVLLLFVIFGPDGYMRRQSLVALGYLKEWCMLDILLVGLCVSMVKLAELGDLELGAGMACLTLGQLAMAALVQGVRPVVLWQSIAEQPMTPIKGLRACPRCHALSVASAHHCWRCHKVLESRPTSGRRFCWVLLLASTILLVPANVLPITYTTSFGSTSPDTIFSGVVTLYSAGSPVIAAIVFLASVVVPIGKIIMMGQILYWSRSSTMDAKRAHKLFRLVHFIGRWSMLDIFVIAIMVTLVDQGLLSQFQVGPAATPFALVVVLTMVAAMRFDTRWLWIQDEKNRRQTDGQT</sequence>
<dbReference type="NCBIfam" id="TIGR00155">
    <property type="entry name" value="pqiA_fam"/>
    <property type="match status" value="1"/>
</dbReference>
<gene>
    <name evidence="9" type="ORF">B3C1_11524</name>
</gene>
<keyword evidence="6 8" id="KW-1133">Transmembrane helix</keyword>
<keyword evidence="3" id="KW-1003">Cell membrane</keyword>
<evidence type="ECO:0000256" key="4">
    <source>
        <dbReference type="ARBA" id="ARBA00022519"/>
    </source>
</evidence>
<comment type="similarity">
    <text evidence="2">Belongs to the PqiA family.</text>
</comment>
<dbReference type="AlphaFoldDB" id="K2JP36"/>
<accession>K2JP36</accession>
<evidence type="ECO:0000256" key="3">
    <source>
        <dbReference type="ARBA" id="ARBA00022475"/>
    </source>
</evidence>
<keyword evidence="4" id="KW-0997">Cell inner membrane</keyword>
<keyword evidence="5 8" id="KW-0812">Transmembrane</keyword>
<name>K2JP36_9GAMM</name>
<evidence type="ECO:0000256" key="6">
    <source>
        <dbReference type="ARBA" id="ARBA00022989"/>
    </source>
</evidence>
<evidence type="ECO:0008006" key="11">
    <source>
        <dbReference type="Google" id="ProtNLM"/>
    </source>
</evidence>
<evidence type="ECO:0000256" key="2">
    <source>
        <dbReference type="ARBA" id="ARBA00007555"/>
    </source>
</evidence>
<dbReference type="PANTHER" id="PTHR30462:SF1">
    <property type="entry name" value="INTERMEMBRANE TRANSPORT PROTEIN YEBS"/>
    <property type="match status" value="1"/>
</dbReference>